<organism evidence="2 3">
    <name type="scientific">Pontibacter virosus</name>
    <dbReference type="NCBI Taxonomy" id="1765052"/>
    <lineage>
        <taxon>Bacteria</taxon>
        <taxon>Pseudomonadati</taxon>
        <taxon>Bacteroidota</taxon>
        <taxon>Cytophagia</taxon>
        <taxon>Cytophagales</taxon>
        <taxon>Hymenobacteraceae</taxon>
        <taxon>Pontibacter</taxon>
    </lineage>
</organism>
<sequence length="55" mass="6055">MLLHLDVSAMMGYTGALYKSIFGSGWGVGLAFVVLLLWVLVPLLASRKVFQTRDL</sequence>
<accession>A0A2U1ASU7</accession>
<gene>
    <name evidence="2" type="ORF">C8E01_11185</name>
</gene>
<evidence type="ECO:0000256" key="1">
    <source>
        <dbReference type="SAM" id="Phobius"/>
    </source>
</evidence>
<dbReference type="AlphaFoldDB" id="A0A2U1ASU7"/>
<evidence type="ECO:0000313" key="2">
    <source>
        <dbReference type="EMBL" id="PVY39478.1"/>
    </source>
</evidence>
<protein>
    <submittedName>
        <fullName evidence="2">Uncharacterized protein</fullName>
    </submittedName>
</protein>
<feature type="transmembrane region" description="Helical" evidence="1">
    <location>
        <begin position="20"/>
        <end position="45"/>
    </location>
</feature>
<keyword evidence="1" id="KW-0472">Membrane</keyword>
<comment type="caution">
    <text evidence="2">The sequence shown here is derived from an EMBL/GenBank/DDBJ whole genome shotgun (WGS) entry which is preliminary data.</text>
</comment>
<evidence type="ECO:0000313" key="3">
    <source>
        <dbReference type="Proteomes" id="UP000245466"/>
    </source>
</evidence>
<keyword evidence="1" id="KW-0812">Transmembrane</keyword>
<proteinExistence type="predicted"/>
<name>A0A2U1ASU7_9BACT</name>
<keyword evidence="1" id="KW-1133">Transmembrane helix</keyword>
<dbReference type="EMBL" id="QEKI01000011">
    <property type="protein sequence ID" value="PVY39478.1"/>
    <property type="molecule type" value="Genomic_DNA"/>
</dbReference>
<keyword evidence="3" id="KW-1185">Reference proteome</keyword>
<reference evidence="2 3" key="1">
    <citation type="submission" date="2018-04" db="EMBL/GenBank/DDBJ databases">
        <title>Genomic Encyclopedia of Type Strains, Phase IV (KMG-IV): sequencing the most valuable type-strain genomes for metagenomic binning, comparative biology and taxonomic classification.</title>
        <authorList>
            <person name="Goeker M."/>
        </authorList>
    </citation>
    <scope>NUCLEOTIDE SEQUENCE [LARGE SCALE GENOMIC DNA]</scope>
    <source>
        <strain evidence="2 3">DSM 100231</strain>
    </source>
</reference>
<dbReference type="Proteomes" id="UP000245466">
    <property type="component" value="Unassembled WGS sequence"/>
</dbReference>